<accession>A0AAV5V531</accession>
<evidence type="ECO:0000256" key="11">
    <source>
        <dbReference type="ARBA" id="ARBA00048679"/>
    </source>
</evidence>
<evidence type="ECO:0000256" key="4">
    <source>
        <dbReference type="ARBA" id="ARBA00022723"/>
    </source>
</evidence>
<feature type="domain" description="Protein kinase" evidence="12">
    <location>
        <begin position="1"/>
        <end position="114"/>
    </location>
</feature>
<sequence length="114" mass="12845">NIQLELCKNSLAGYWETEVVVPHKELQSILRDSLLALVHLHAHNLVHLDIKEANILRTSRGLYKLCDFSVTADLTKQNKPDEFGDGKYAAPEVLKRQFTVKADIFSLGMTLAQV</sequence>
<evidence type="ECO:0000256" key="2">
    <source>
        <dbReference type="ARBA" id="ARBA00022527"/>
    </source>
</evidence>
<dbReference type="PROSITE" id="PS50011">
    <property type="entry name" value="PROTEIN_KINASE_DOM"/>
    <property type="match status" value="1"/>
</dbReference>
<dbReference type="Gene3D" id="1.10.510.10">
    <property type="entry name" value="Transferase(Phosphotransferase) domain 1"/>
    <property type="match status" value="1"/>
</dbReference>
<keyword evidence="6" id="KW-0418">Kinase</keyword>
<keyword evidence="2" id="KW-0723">Serine/threonine-protein kinase</keyword>
<evidence type="ECO:0000256" key="8">
    <source>
        <dbReference type="ARBA" id="ARBA00022842"/>
    </source>
</evidence>
<gene>
    <name evidence="13" type="ORF">PFISCL1PPCAC_5219</name>
</gene>
<dbReference type="InterPro" id="IPR050339">
    <property type="entry name" value="CC_SR_Kinase"/>
</dbReference>
<comment type="catalytic activity">
    <reaction evidence="10">
        <text>L-threonyl-[protein] + ATP = O-phospho-L-threonyl-[protein] + ADP + H(+)</text>
        <dbReference type="Rhea" id="RHEA:46608"/>
        <dbReference type="Rhea" id="RHEA-COMP:11060"/>
        <dbReference type="Rhea" id="RHEA-COMP:11605"/>
        <dbReference type="ChEBI" id="CHEBI:15378"/>
        <dbReference type="ChEBI" id="CHEBI:30013"/>
        <dbReference type="ChEBI" id="CHEBI:30616"/>
        <dbReference type="ChEBI" id="CHEBI:61977"/>
        <dbReference type="ChEBI" id="CHEBI:456216"/>
        <dbReference type="EC" id="2.7.11.1"/>
    </reaction>
</comment>
<keyword evidence="3" id="KW-0808">Transferase</keyword>
<dbReference type="PANTHER" id="PTHR11042:SF183">
    <property type="entry name" value="MEMBRANE-ASSOCIATED TYROSINE- AND THREONINE-SPECIFIC CDC2-INHIBITORY KINASE"/>
    <property type="match status" value="1"/>
</dbReference>
<proteinExistence type="predicted"/>
<keyword evidence="4" id="KW-0479">Metal-binding</keyword>
<reference evidence="13" key="1">
    <citation type="submission" date="2023-10" db="EMBL/GenBank/DDBJ databases">
        <title>Genome assembly of Pristionchus species.</title>
        <authorList>
            <person name="Yoshida K."/>
            <person name="Sommer R.J."/>
        </authorList>
    </citation>
    <scope>NUCLEOTIDE SEQUENCE</scope>
    <source>
        <strain evidence="13">RS5133</strain>
    </source>
</reference>
<dbReference type="InterPro" id="IPR011009">
    <property type="entry name" value="Kinase-like_dom_sf"/>
</dbReference>
<dbReference type="GO" id="GO:0004674">
    <property type="term" value="F:protein serine/threonine kinase activity"/>
    <property type="evidence" value="ECO:0007669"/>
    <property type="project" value="UniProtKB-KW"/>
</dbReference>
<keyword evidence="5" id="KW-0547">Nucleotide-binding</keyword>
<dbReference type="GO" id="GO:0005634">
    <property type="term" value="C:nucleus"/>
    <property type="evidence" value="ECO:0007669"/>
    <property type="project" value="TreeGrafter"/>
</dbReference>
<dbReference type="EC" id="2.7.11.1" evidence="1"/>
<keyword evidence="14" id="KW-1185">Reference proteome</keyword>
<evidence type="ECO:0000256" key="10">
    <source>
        <dbReference type="ARBA" id="ARBA00047899"/>
    </source>
</evidence>
<feature type="non-terminal residue" evidence="13">
    <location>
        <position position="114"/>
    </location>
</feature>
<dbReference type="Proteomes" id="UP001432322">
    <property type="component" value="Unassembled WGS sequence"/>
</dbReference>
<comment type="caution">
    <text evidence="13">The sequence shown here is derived from an EMBL/GenBank/DDBJ whole genome shotgun (WGS) entry which is preliminary data.</text>
</comment>
<dbReference type="GO" id="GO:0005524">
    <property type="term" value="F:ATP binding"/>
    <property type="evidence" value="ECO:0007669"/>
    <property type="project" value="UniProtKB-KW"/>
</dbReference>
<dbReference type="Pfam" id="PF00069">
    <property type="entry name" value="Pkinase"/>
    <property type="match status" value="1"/>
</dbReference>
<keyword evidence="8" id="KW-0460">Magnesium</keyword>
<evidence type="ECO:0000256" key="3">
    <source>
        <dbReference type="ARBA" id="ARBA00022679"/>
    </source>
</evidence>
<comment type="catalytic activity">
    <reaction evidence="11">
        <text>L-seryl-[protein] + ATP = O-phospho-L-seryl-[protein] + ADP + H(+)</text>
        <dbReference type="Rhea" id="RHEA:17989"/>
        <dbReference type="Rhea" id="RHEA-COMP:9863"/>
        <dbReference type="Rhea" id="RHEA-COMP:11604"/>
        <dbReference type="ChEBI" id="CHEBI:15378"/>
        <dbReference type="ChEBI" id="CHEBI:29999"/>
        <dbReference type="ChEBI" id="CHEBI:30616"/>
        <dbReference type="ChEBI" id="CHEBI:83421"/>
        <dbReference type="ChEBI" id="CHEBI:456216"/>
        <dbReference type="EC" id="2.7.11.1"/>
    </reaction>
</comment>
<dbReference type="PANTHER" id="PTHR11042">
    <property type="entry name" value="EUKARYOTIC TRANSLATION INITIATION FACTOR 2-ALPHA KINASE EIF2-ALPHA KINASE -RELATED"/>
    <property type="match status" value="1"/>
</dbReference>
<dbReference type="GO" id="GO:0005737">
    <property type="term" value="C:cytoplasm"/>
    <property type="evidence" value="ECO:0007669"/>
    <property type="project" value="TreeGrafter"/>
</dbReference>
<evidence type="ECO:0000256" key="6">
    <source>
        <dbReference type="ARBA" id="ARBA00022777"/>
    </source>
</evidence>
<dbReference type="GO" id="GO:0110031">
    <property type="term" value="P:negative regulation of G2/MI transition of meiotic cell cycle"/>
    <property type="evidence" value="ECO:0007669"/>
    <property type="project" value="TreeGrafter"/>
</dbReference>
<dbReference type="GO" id="GO:0051321">
    <property type="term" value="P:meiotic cell cycle"/>
    <property type="evidence" value="ECO:0007669"/>
    <property type="project" value="TreeGrafter"/>
</dbReference>
<dbReference type="SUPFAM" id="SSF56112">
    <property type="entry name" value="Protein kinase-like (PK-like)"/>
    <property type="match status" value="1"/>
</dbReference>
<evidence type="ECO:0000313" key="13">
    <source>
        <dbReference type="EMBL" id="GMT13922.1"/>
    </source>
</evidence>
<evidence type="ECO:0000256" key="7">
    <source>
        <dbReference type="ARBA" id="ARBA00022840"/>
    </source>
</evidence>
<keyword evidence="7" id="KW-0067">ATP-binding</keyword>
<dbReference type="EMBL" id="BTSY01000002">
    <property type="protein sequence ID" value="GMT13922.1"/>
    <property type="molecule type" value="Genomic_DNA"/>
</dbReference>
<keyword evidence="9" id="KW-0131">Cell cycle</keyword>
<dbReference type="InterPro" id="IPR000719">
    <property type="entry name" value="Prot_kinase_dom"/>
</dbReference>
<dbReference type="GO" id="GO:0046872">
    <property type="term" value="F:metal ion binding"/>
    <property type="evidence" value="ECO:0007669"/>
    <property type="project" value="UniProtKB-KW"/>
</dbReference>
<name>A0AAV5V531_9BILA</name>
<dbReference type="AlphaFoldDB" id="A0AAV5V531"/>
<evidence type="ECO:0000256" key="1">
    <source>
        <dbReference type="ARBA" id="ARBA00012513"/>
    </source>
</evidence>
<evidence type="ECO:0000313" key="14">
    <source>
        <dbReference type="Proteomes" id="UP001432322"/>
    </source>
</evidence>
<evidence type="ECO:0000256" key="5">
    <source>
        <dbReference type="ARBA" id="ARBA00022741"/>
    </source>
</evidence>
<protein>
    <recommendedName>
        <fullName evidence="1">non-specific serine/threonine protein kinase</fullName>
        <ecNumber evidence="1">2.7.11.1</ecNumber>
    </recommendedName>
</protein>
<feature type="non-terminal residue" evidence="13">
    <location>
        <position position="1"/>
    </location>
</feature>
<organism evidence="13 14">
    <name type="scientific">Pristionchus fissidentatus</name>
    <dbReference type="NCBI Taxonomy" id="1538716"/>
    <lineage>
        <taxon>Eukaryota</taxon>
        <taxon>Metazoa</taxon>
        <taxon>Ecdysozoa</taxon>
        <taxon>Nematoda</taxon>
        <taxon>Chromadorea</taxon>
        <taxon>Rhabditida</taxon>
        <taxon>Rhabditina</taxon>
        <taxon>Diplogasteromorpha</taxon>
        <taxon>Diplogasteroidea</taxon>
        <taxon>Neodiplogasteridae</taxon>
        <taxon>Pristionchus</taxon>
    </lineage>
</organism>
<evidence type="ECO:0000259" key="12">
    <source>
        <dbReference type="PROSITE" id="PS50011"/>
    </source>
</evidence>
<evidence type="ECO:0000256" key="9">
    <source>
        <dbReference type="ARBA" id="ARBA00023306"/>
    </source>
</evidence>